<organism evidence="1 2">
    <name type="scientific">Lentilactobacillus kisonensis DSM 19906 = JCM 15041</name>
    <dbReference type="NCBI Taxonomy" id="1423766"/>
    <lineage>
        <taxon>Bacteria</taxon>
        <taxon>Bacillati</taxon>
        <taxon>Bacillota</taxon>
        <taxon>Bacilli</taxon>
        <taxon>Lactobacillales</taxon>
        <taxon>Lactobacillaceae</taxon>
        <taxon>Lentilactobacillus</taxon>
    </lineage>
</organism>
<reference evidence="1 2" key="1">
    <citation type="journal article" date="2015" name="Genome Announc.">
        <title>Expanding the biotechnology potential of lactobacilli through comparative genomics of 213 strains and associated genera.</title>
        <authorList>
            <person name="Sun Z."/>
            <person name="Harris H.M."/>
            <person name="McCann A."/>
            <person name="Guo C."/>
            <person name="Argimon S."/>
            <person name="Zhang W."/>
            <person name="Yang X."/>
            <person name="Jeffery I.B."/>
            <person name="Cooney J.C."/>
            <person name="Kagawa T.F."/>
            <person name="Liu W."/>
            <person name="Song Y."/>
            <person name="Salvetti E."/>
            <person name="Wrobel A."/>
            <person name="Rasinkangas P."/>
            <person name="Parkhill J."/>
            <person name="Rea M.C."/>
            <person name="O'Sullivan O."/>
            <person name="Ritari J."/>
            <person name="Douillard F.P."/>
            <person name="Paul Ross R."/>
            <person name="Yang R."/>
            <person name="Briner A.E."/>
            <person name="Felis G.E."/>
            <person name="de Vos W.M."/>
            <person name="Barrangou R."/>
            <person name="Klaenhammer T.R."/>
            <person name="Caufield P.W."/>
            <person name="Cui Y."/>
            <person name="Zhang H."/>
            <person name="O'Toole P.W."/>
        </authorList>
    </citation>
    <scope>NUCLEOTIDE SEQUENCE [LARGE SCALE GENOMIC DNA]</scope>
    <source>
        <strain evidence="1 2">DSM 19906</strain>
    </source>
</reference>
<dbReference type="RefSeq" id="WP_008856548.1">
    <property type="nucleotide sequence ID" value="NZ_AZEB01000010.1"/>
</dbReference>
<gene>
    <name evidence="1" type="ORF">FC98_GL000331</name>
</gene>
<accession>A0A0R1NYN2</accession>
<keyword evidence="2" id="KW-1185">Reference proteome</keyword>
<dbReference type="PATRIC" id="fig|1423766.4.peg.330"/>
<comment type="caution">
    <text evidence="1">The sequence shown here is derived from an EMBL/GenBank/DDBJ whole genome shotgun (WGS) entry which is preliminary data.</text>
</comment>
<evidence type="ECO:0000313" key="2">
    <source>
        <dbReference type="Proteomes" id="UP000051439"/>
    </source>
</evidence>
<protein>
    <submittedName>
        <fullName evidence="1">Uncharacterized protein</fullName>
    </submittedName>
</protein>
<dbReference type="Proteomes" id="UP000051439">
    <property type="component" value="Unassembled WGS sequence"/>
</dbReference>
<proteinExistence type="predicted"/>
<evidence type="ECO:0000313" key="1">
    <source>
        <dbReference type="EMBL" id="KRL22035.1"/>
    </source>
</evidence>
<dbReference type="Pfam" id="PF20092">
    <property type="entry name" value="DUF6483"/>
    <property type="match status" value="1"/>
</dbReference>
<sequence length="118" mass="13616">MQQDEDFLTRQIRSIGQGLGVMISGKNGGPTQIVFPKKQGEQLPHQLDLQKLIDNRQYNLAAEKLARLTFAVPHSEYFNLSRWFFTQLNQLSDDELRKGGYSKNLILDRLKQLKAQLK</sequence>
<name>A0A0R1NYN2_9LACO</name>
<dbReference type="AlphaFoldDB" id="A0A0R1NYN2"/>
<dbReference type="EMBL" id="AZEB01000010">
    <property type="protein sequence ID" value="KRL22035.1"/>
    <property type="molecule type" value="Genomic_DNA"/>
</dbReference>
<dbReference type="InterPro" id="IPR045507">
    <property type="entry name" value="DUF6483"/>
</dbReference>